<dbReference type="AlphaFoldDB" id="A0A5B7HCS0"/>
<evidence type="ECO:0000256" key="1">
    <source>
        <dbReference type="SAM" id="MobiDB-lite"/>
    </source>
</evidence>
<proteinExistence type="predicted"/>
<keyword evidence="3" id="KW-1185">Reference proteome</keyword>
<sequence>MTASKQQLGVPSALKRPPCRTTSDGKINSPRFSSILLKGTSTEVNVDLSPGTILPPILPYVKGKTSAADMTSRIHYGRGFAGKFCMEIRERRHRG</sequence>
<evidence type="ECO:0000313" key="2">
    <source>
        <dbReference type="EMBL" id="MPC66688.1"/>
    </source>
</evidence>
<gene>
    <name evidence="2" type="ORF">E2C01_060839</name>
</gene>
<feature type="compositionally biased region" description="Polar residues" evidence="1">
    <location>
        <begin position="20"/>
        <end position="30"/>
    </location>
</feature>
<protein>
    <submittedName>
        <fullName evidence="2">Uncharacterized protein</fullName>
    </submittedName>
</protein>
<name>A0A5B7HCS0_PORTR</name>
<evidence type="ECO:0000313" key="3">
    <source>
        <dbReference type="Proteomes" id="UP000324222"/>
    </source>
</evidence>
<organism evidence="2 3">
    <name type="scientific">Portunus trituberculatus</name>
    <name type="common">Swimming crab</name>
    <name type="synonym">Neptunus trituberculatus</name>
    <dbReference type="NCBI Taxonomy" id="210409"/>
    <lineage>
        <taxon>Eukaryota</taxon>
        <taxon>Metazoa</taxon>
        <taxon>Ecdysozoa</taxon>
        <taxon>Arthropoda</taxon>
        <taxon>Crustacea</taxon>
        <taxon>Multicrustacea</taxon>
        <taxon>Malacostraca</taxon>
        <taxon>Eumalacostraca</taxon>
        <taxon>Eucarida</taxon>
        <taxon>Decapoda</taxon>
        <taxon>Pleocyemata</taxon>
        <taxon>Brachyura</taxon>
        <taxon>Eubrachyura</taxon>
        <taxon>Portunoidea</taxon>
        <taxon>Portunidae</taxon>
        <taxon>Portuninae</taxon>
        <taxon>Portunus</taxon>
    </lineage>
</organism>
<accession>A0A5B7HCS0</accession>
<reference evidence="2 3" key="1">
    <citation type="submission" date="2019-05" db="EMBL/GenBank/DDBJ databases">
        <title>Another draft genome of Portunus trituberculatus and its Hox gene families provides insights of decapod evolution.</title>
        <authorList>
            <person name="Jeong J.-H."/>
            <person name="Song I."/>
            <person name="Kim S."/>
            <person name="Choi T."/>
            <person name="Kim D."/>
            <person name="Ryu S."/>
            <person name="Kim W."/>
        </authorList>
    </citation>
    <scope>NUCLEOTIDE SEQUENCE [LARGE SCALE GENOMIC DNA]</scope>
    <source>
        <tissue evidence="2">Muscle</tissue>
    </source>
</reference>
<comment type="caution">
    <text evidence="2">The sequence shown here is derived from an EMBL/GenBank/DDBJ whole genome shotgun (WGS) entry which is preliminary data.</text>
</comment>
<dbReference type="EMBL" id="VSRR010025117">
    <property type="protein sequence ID" value="MPC66688.1"/>
    <property type="molecule type" value="Genomic_DNA"/>
</dbReference>
<dbReference type="Proteomes" id="UP000324222">
    <property type="component" value="Unassembled WGS sequence"/>
</dbReference>
<feature type="region of interest" description="Disordered" evidence="1">
    <location>
        <begin position="1"/>
        <end position="30"/>
    </location>
</feature>